<dbReference type="PROSITE" id="PS50020">
    <property type="entry name" value="WW_DOMAIN_2"/>
    <property type="match status" value="1"/>
</dbReference>
<dbReference type="SUPFAM" id="SSF51045">
    <property type="entry name" value="WW domain"/>
    <property type="match status" value="1"/>
</dbReference>
<dbReference type="EMBL" id="KN819776">
    <property type="protein sequence ID" value="KIJ07826.1"/>
    <property type="molecule type" value="Genomic_DNA"/>
</dbReference>
<accession>A0A0C9TKD5</accession>
<reference evidence="4" key="2">
    <citation type="submission" date="2015-01" db="EMBL/GenBank/DDBJ databases">
        <title>Evolutionary Origins and Diversification of the Mycorrhizal Mutualists.</title>
        <authorList>
            <consortium name="DOE Joint Genome Institute"/>
            <consortium name="Mycorrhizal Genomics Consortium"/>
            <person name="Kohler A."/>
            <person name="Kuo A."/>
            <person name="Nagy L.G."/>
            <person name="Floudas D."/>
            <person name="Copeland A."/>
            <person name="Barry K.W."/>
            <person name="Cichocki N."/>
            <person name="Veneault-Fourrey C."/>
            <person name="LaButti K."/>
            <person name="Lindquist E.A."/>
            <person name="Lipzen A."/>
            <person name="Lundell T."/>
            <person name="Morin E."/>
            <person name="Murat C."/>
            <person name="Riley R."/>
            <person name="Ohm R."/>
            <person name="Sun H."/>
            <person name="Tunlid A."/>
            <person name="Henrissat B."/>
            <person name="Grigoriev I.V."/>
            <person name="Hibbett D.S."/>
            <person name="Martin F."/>
        </authorList>
    </citation>
    <scope>NUCLEOTIDE SEQUENCE [LARGE SCALE GENOMIC DNA]</scope>
    <source>
        <strain evidence="4">ATCC 200175</strain>
    </source>
</reference>
<dbReference type="HOGENOM" id="CLU_2400319_0_0_1"/>
<evidence type="ECO:0000313" key="3">
    <source>
        <dbReference type="EMBL" id="KIJ07826.1"/>
    </source>
</evidence>
<dbReference type="AlphaFoldDB" id="A0A0C9TKD5"/>
<feature type="region of interest" description="Disordered" evidence="1">
    <location>
        <begin position="41"/>
        <end position="78"/>
    </location>
</feature>
<dbReference type="OrthoDB" id="2367685at2759"/>
<feature type="domain" description="WW" evidence="2">
    <location>
        <begin position="6"/>
        <end position="40"/>
    </location>
</feature>
<dbReference type="InterPro" id="IPR036020">
    <property type="entry name" value="WW_dom_sf"/>
</dbReference>
<evidence type="ECO:0000259" key="2">
    <source>
        <dbReference type="PROSITE" id="PS50020"/>
    </source>
</evidence>
<dbReference type="Proteomes" id="UP000053647">
    <property type="component" value="Unassembled WGS sequence"/>
</dbReference>
<name>A0A0C9TKD5_PAXIN</name>
<keyword evidence="4" id="KW-1185">Reference proteome</keyword>
<sequence>MASPAQQLPPGWAAEWDPANQRYLFIETATGRTQWELPEQVPTAPIHAHGPSVSPPPMAQSHGKRRQCQLRHPWSPTAATGTRWSTFYTRFSR</sequence>
<evidence type="ECO:0000313" key="4">
    <source>
        <dbReference type="Proteomes" id="UP000053647"/>
    </source>
</evidence>
<dbReference type="SMART" id="SM00456">
    <property type="entry name" value="WW"/>
    <property type="match status" value="1"/>
</dbReference>
<dbReference type="Gene3D" id="2.20.70.10">
    <property type="match status" value="1"/>
</dbReference>
<protein>
    <recommendedName>
        <fullName evidence="2">WW domain-containing protein</fullName>
    </recommendedName>
</protein>
<evidence type="ECO:0000256" key="1">
    <source>
        <dbReference type="SAM" id="MobiDB-lite"/>
    </source>
</evidence>
<dbReference type="CDD" id="cd00201">
    <property type="entry name" value="WW"/>
    <property type="match status" value="1"/>
</dbReference>
<proteinExistence type="predicted"/>
<dbReference type="Pfam" id="PF00397">
    <property type="entry name" value="WW"/>
    <property type="match status" value="1"/>
</dbReference>
<gene>
    <name evidence="3" type="ORF">PAXINDRAFT_102796</name>
</gene>
<organism evidence="3 4">
    <name type="scientific">Paxillus involutus ATCC 200175</name>
    <dbReference type="NCBI Taxonomy" id="664439"/>
    <lineage>
        <taxon>Eukaryota</taxon>
        <taxon>Fungi</taxon>
        <taxon>Dikarya</taxon>
        <taxon>Basidiomycota</taxon>
        <taxon>Agaricomycotina</taxon>
        <taxon>Agaricomycetes</taxon>
        <taxon>Agaricomycetidae</taxon>
        <taxon>Boletales</taxon>
        <taxon>Paxilineae</taxon>
        <taxon>Paxillaceae</taxon>
        <taxon>Paxillus</taxon>
    </lineage>
</organism>
<dbReference type="InterPro" id="IPR001202">
    <property type="entry name" value="WW_dom"/>
</dbReference>
<reference evidence="3 4" key="1">
    <citation type="submission" date="2014-06" db="EMBL/GenBank/DDBJ databases">
        <authorList>
            <consortium name="DOE Joint Genome Institute"/>
            <person name="Kuo A."/>
            <person name="Kohler A."/>
            <person name="Nagy L.G."/>
            <person name="Floudas D."/>
            <person name="Copeland A."/>
            <person name="Barry K.W."/>
            <person name="Cichocki N."/>
            <person name="Veneault-Fourrey C."/>
            <person name="LaButti K."/>
            <person name="Lindquist E.A."/>
            <person name="Lipzen A."/>
            <person name="Lundell T."/>
            <person name="Morin E."/>
            <person name="Murat C."/>
            <person name="Sun H."/>
            <person name="Tunlid A."/>
            <person name="Henrissat B."/>
            <person name="Grigoriev I.V."/>
            <person name="Hibbett D.S."/>
            <person name="Martin F."/>
            <person name="Nordberg H.P."/>
            <person name="Cantor M.N."/>
            <person name="Hua S.X."/>
        </authorList>
    </citation>
    <scope>NUCLEOTIDE SEQUENCE [LARGE SCALE GENOMIC DNA]</scope>
    <source>
        <strain evidence="3 4">ATCC 200175</strain>
    </source>
</reference>